<gene>
    <name evidence="8" type="ORF">R1sor_006652</name>
</gene>
<comment type="caution">
    <text evidence="8">The sequence shown here is derived from an EMBL/GenBank/DDBJ whole genome shotgun (WGS) entry which is preliminary data.</text>
</comment>
<dbReference type="Gene3D" id="3.90.550.10">
    <property type="entry name" value="Spore Coat Polysaccharide Biosynthesis Protein SpsA, Chain A"/>
    <property type="match status" value="2"/>
</dbReference>
<keyword evidence="7" id="KW-0812">Transmembrane</keyword>
<evidence type="ECO:0000256" key="6">
    <source>
        <dbReference type="SAM" id="MobiDB-lite"/>
    </source>
</evidence>
<evidence type="ECO:0000256" key="3">
    <source>
        <dbReference type="ARBA" id="ARBA00022676"/>
    </source>
</evidence>
<evidence type="ECO:0000313" key="9">
    <source>
        <dbReference type="Proteomes" id="UP001633002"/>
    </source>
</evidence>
<evidence type="ECO:0000313" key="8">
    <source>
        <dbReference type="EMBL" id="KAL3693001.1"/>
    </source>
</evidence>
<feature type="region of interest" description="Disordered" evidence="6">
    <location>
        <begin position="82"/>
        <end position="102"/>
    </location>
</feature>
<feature type="coiled-coil region" evidence="5">
    <location>
        <begin position="130"/>
        <end position="157"/>
    </location>
</feature>
<evidence type="ECO:0000256" key="7">
    <source>
        <dbReference type="SAM" id="Phobius"/>
    </source>
</evidence>
<keyword evidence="5" id="KW-0175">Coiled coil</keyword>
<protein>
    <submittedName>
        <fullName evidence="8">Uncharacterized protein</fullName>
    </submittedName>
</protein>
<comment type="similarity">
    <text evidence="2">Belongs to the glycosyltransferase 34 family.</text>
</comment>
<dbReference type="AlphaFoldDB" id="A0ABD3HPZ2"/>
<name>A0ABD3HPZ2_9MARC</name>
<proteinExistence type="inferred from homology"/>
<evidence type="ECO:0000256" key="4">
    <source>
        <dbReference type="ARBA" id="ARBA00022679"/>
    </source>
</evidence>
<dbReference type="InterPro" id="IPR008630">
    <property type="entry name" value="Glyco_trans_34"/>
</dbReference>
<dbReference type="InterPro" id="IPR029044">
    <property type="entry name" value="Nucleotide-diphossugar_trans"/>
</dbReference>
<keyword evidence="9" id="KW-1185">Reference proteome</keyword>
<keyword evidence="3" id="KW-0328">Glycosyltransferase</keyword>
<dbReference type="EMBL" id="JBJQOH010000003">
    <property type="protein sequence ID" value="KAL3693001.1"/>
    <property type="molecule type" value="Genomic_DNA"/>
</dbReference>
<keyword evidence="4" id="KW-0808">Transferase</keyword>
<evidence type="ECO:0000256" key="1">
    <source>
        <dbReference type="ARBA" id="ARBA00004323"/>
    </source>
</evidence>
<evidence type="ECO:0000256" key="2">
    <source>
        <dbReference type="ARBA" id="ARBA00005664"/>
    </source>
</evidence>
<dbReference type="GO" id="GO:0016757">
    <property type="term" value="F:glycosyltransferase activity"/>
    <property type="evidence" value="ECO:0007669"/>
    <property type="project" value="UniProtKB-KW"/>
</dbReference>
<keyword evidence="7" id="KW-0472">Membrane</keyword>
<sequence length="863" mass="98600">MKDKNKLRSSWTVSSLVKRLVSVPRAGLRQQGIGNFLFAALAALLIVCIVWGPTVSPSTKNATHTQKINPKVYEFIAETRPALDGTTTPESTDAAAAESAGKEETKLVTITIDGDEDSEEEKQVLVAKANTVKQEDVEEKEQNLKAVKEDVSEKEDDELQEIQPFRKRTINVEIEEDSGEKPVKNVIKEKKEKLEDKKLPRSKSLQKWDTSAFRFGPKYSDWDKQRAAFLKKNPHHVPGAGRKSDVMLVTSSSPLPCTRTIGNYLEIISTKNKVDYTRLHEIQLYVDISILDPNFDGQWNKIALLRMLMVKHPEIEWFWWMDMESWITDMAFEIPFDKYKSDGKNLFLYGDEQILYGEKSWLGISTGDFGIRNCQWSLDLLDSWASFGVKGIREKSGTLLSQTFEGIPDDFTADVQSSLAYLLIHEKKKWASKVALEMSYTLSGNWPELTPQYEELLAKSHPGFGDQRWPFSVNFASCQQCSNVEDSEEFSWETCYNQMLRTYDFADSQVLQTMGFKLVGDLGSGPEVVPLHGEQPPLVEGQLYHIYPNVSDWDQQRAVYLKKSKNPRDQKGSKPRVLLASGSAKKECPDPRGTPFLLKALKNKIDYARLHNIDFYYNLDNLDKELTGWWMKIPIIRAMMLAHPEAEWIWWVDSDAVFTDMVFEPPFEAYTNSNLILWGDENAVYKERSFVGINAGIMIIRNCQWSLDFFDSIVPYGPKGQVRNEYGQMLAKYITQRPDPMEAEDQASIVYKLSEEKEKWGPKTLFENSYTLSGSWPHITNDFEKLMAEYPPGTGDWRCPLVTHFAGCGPCSPHDWSNFDVENCYNQMERTVNFADNQIRGRSEIPMTLPLIFAHQNAVPFGV</sequence>
<accession>A0ABD3HPZ2</accession>
<feature type="region of interest" description="Disordered" evidence="6">
    <location>
        <begin position="564"/>
        <end position="586"/>
    </location>
</feature>
<dbReference type="GO" id="GO:0000139">
    <property type="term" value="C:Golgi membrane"/>
    <property type="evidence" value="ECO:0007669"/>
    <property type="project" value="UniProtKB-SubCell"/>
</dbReference>
<feature type="transmembrane region" description="Helical" evidence="7">
    <location>
        <begin position="33"/>
        <end position="52"/>
    </location>
</feature>
<comment type="subcellular location">
    <subcellularLocation>
        <location evidence="1">Golgi apparatus membrane</location>
        <topology evidence="1">Single-pass type II membrane protein</topology>
    </subcellularLocation>
</comment>
<evidence type="ECO:0000256" key="5">
    <source>
        <dbReference type="SAM" id="Coils"/>
    </source>
</evidence>
<dbReference type="Pfam" id="PF05637">
    <property type="entry name" value="Glyco_transf_34"/>
    <property type="match status" value="2"/>
</dbReference>
<organism evidence="8 9">
    <name type="scientific">Riccia sorocarpa</name>
    <dbReference type="NCBI Taxonomy" id="122646"/>
    <lineage>
        <taxon>Eukaryota</taxon>
        <taxon>Viridiplantae</taxon>
        <taxon>Streptophyta</taxon>
        <taxon>Embryophyta</taxon>
        <taxon>Marchantiophyta</taxon>
        <taxon>Marchantiopsida</taxon>
        <taxon>Marchantiidae</taxon>
        <taxon>Marchantiales</taxon>
        <taxon>Ricciaceae</taxon>
        <taxon>Riccia</taxon>
    </lineage>
</organism>
<keyword evidence="7" id="KW-1133">Transmembrane helix</keyword>
<reference evidence="8 9" key="1">
    <citation type="submission" date="2024-09" db="EMBL/GenBank/DDBJ databases">
        <title>Chromosome-scale assembly of Riccia sorocarpa.</title>
        <authorList>
            <person name="Paukszto L."/>
        </authorList>
    </citation>
    <scope>NUCLEOTIDE SEQUENCE [LARGE SCALE GENOMIC DNA]</scope>
    <source>
        <strain evidence="8">LP-2024</strain>
        <tissue evidence="8">Aerial parts of the thallus</tissue>
    </source>
</reference>
<dbReference type="PANTHER" id="PTHR31311">
    <property type="entry name" value="XYLOGLUCAN 6-XYLOSYLTRANSFERASE 5-RELATED-RELATED"/>
    <property type="match status" value="1"/>
</dbReference>
<dbReference type="PANTHER" id="PTHR31311:SF44">
    <property type="entry name" value="GLYCOSYLTRANSFERASE 2-RELATED"/>
    <property type="match status" value="1"/>
</dbReference>
<dbReference type="Proteomes" id="UP001633002">
    <property type="component" value="Unassembled WGS sequence"/>
</dbReference>